<comment type="caution">
    <text evidence="5">The sequence shown here is derived from an EMBL/GenBank/DDBJ whole genome shotgun (WGS) entry which is preliminary data.</text>
</comment>
<evidence type="ECO:0000256" key="3">
    <source>
        <dbReference type="ARBA" id="ARBA00022833"/>
    </source>
</evidence>
<evidence type="ECO:0000313" key="5">
    <source>
        <dbReference type="EMBL" id="KAK4269578.1"/>
    </source>
</evidence>
<sequence length="251" mass="27619">MKLRRSCELCGEEAYLYCGADSAFLCCKCDEKVHDANFLVARHIREVLCCNCGCLAGRQVSGTVAPFETIACQSCSLENHSDKNEDDDCLSSSSTSACVSSTQSCTTGLKKTQRRTETVVSSGSVTDEKRAVTVVEGKKGNPLRQSCAAEEIFVNWSRKLEVNSNSVVSLALPALGKLMEVVPFRVAVATAFWFSLRYNGDGQLRTAQILRKLEEMSKVPGKVIVAAEEKLTRVLRPKRARREFEEGWAES</sequence>
<keyword evidence="3" id="KW-0862">Zinc</keyword>
<keyword evidence="1" id="KW-0479">Metal-binding</keyword>
<protein>
    <recommendedName>
        <fullName evidence="4">B box-type domain-containing protein</fullName>
    </recommendedName>
</protein>
<dbReference type="PANTHER" id="PTHR31717:SF81">
    <property type="entry name" value="B-BOX ZINC FINGER PROTEIN 32-LIKE"/>
    <property type="match status" value="1"/>
</dbReference>
<dbReference type="EMBL" id="JAWXYG010000006">
    <property type="protein sequence ID" value="KAK4269578.1"/>
    <property type="molecule type" value="Genomic_DNA"/>
</dbReference>
<dbReference type="CDD" id="cd19821">
    <property type="entry name" value="Bbox1_BBX-like"/>
    <property type="match status" value="1"/>
</dbReference>
<evidence type="ECO:0000313" key="6">
    <source>
        <dbReference type="Proteomes" id="UP001293593"/>
    </source>
</evidence>
<accession>A0AAE1JJR9</accession>
<evidence type="ECO:0000256" key="1">
    <source>
        <dbReference type="ARBA" id="ARBA00022723"/>
    </source>
</evidence>
<dbReference type="PANTHER" id="PTHR31717">
    <property type="entry name" value="ZINC FINGER PROTEIN CONSTANS-LIKE 10"/>
    <property type="match status" value="1"/>
</dbReference>
<dbReference type="Proteomes" id="UP001293593">
    <property type="component" value="Unassembled WGS sequence"/>
</dbReference>
<dbReference type="GO" id="GO:0008270">
    <property type="term" value="F:zinc ion binding"/>
    <property type="evidence" value="ECO:0007669"/>
    <property type="project" value="UniProtKB-KW"/>
</dbReference>
<reference evidence="5" key="1">
    <citation type="submission" date="2023-10" db="EMBL/GenBank/DDBJ databases">
        <title>Chromosome-level genome of the transformable northern wattle, Acacia crassicarpa.</title>
        <authorList>
            <person name="Massaro I."/>
            <person name="Sinha N.R."/>
            <person name="Poethig S."/>
            <person name="Leichty A.R."/>
        </authorList>
    </citation>
    <scope>NUCLEOTIDE SEQUENCE</scope>
    <source>
        <strain evidence="5">Acra3RX</strain>
        <tissue evidence="5">Leaf</tissue>
    </source>
</reference>
<dbReference type="InterPro" id="IPR000315">
    <property type="entry name" value="Znf_B-box"/>
</dbReference>
<keyword evidence="2" id="KW-0863">Zinc-finger</keyword>
<dbReference type="AlphaFoldDB" id="A0AAE1JJR9"/>
<organism evidence="5 6">
    <name type="scientific">Acacia crassicarpa</name>
    <name type="common">northern wattle</name>
    <dbReference type="NCBI Taxonomy" id="499986"/>
    <lineage>
        <taxon>Eukaryota</taxon>
        <taxon>Viridiplantae</taxon>
        <taxon>Streptophyta</taxon>
        <taxon>Embryophyta</taxon>
        <taxon>Tracheophyta</taxon>
        <taxon>Spermatophyta</taxon>
        <taxon>Magnoliopsida</taxon>
        <taxon>eudicotyledons</taxon>
        <taxon>Gunneridae</taxon>
        <taxon>Pentapetalae</taxon>
        <taxon>rosids</taxon>
        <taxon>fabids</taxon>
        <taxon>Fabales</taxon>
        <taxon>Fabaceae</taxon>
        <taxon>Caesalpinioideae</taxon>
        <taxon>mimosoid clade</taxon>
        <taxon>Acacieae</taxon>
        <taxon>Acacia</taxon>
    </lineage>
</organism>
<dbReference type="SMART" id="SM00336">
    <property type="entry name" value="BBOX"/>
    <property type="match status" value="1"/>
</dbReference>
<evidence type="ECO:0000256" key="2">
    <source>
        <dbReference type="ARBA" id="ARBA00022771"/>
    </source>
</evidence>
<name>A0AAE1JJR9_9FABA</name>
<feature type="domain" description="B box-type" evidence="4">
    <location>
        <begin position="2"/>
        <end position="48"/>
    </location>
</feature>
<keyword evidence="6" id="KW-1185">Reference proteome</keyword>
<proteinExistence type="predicted"/>
<evidence type="ECO:0000259" key="4">
    <source>
        <dbReference type="SMART" id="SM00336"/>
    </source>
</evidence>
<dbReference type="InterPro" id="IPR049808">
    <property type="entry name" value="CONSTANS-like_Bbox1"/>
</dbReference>
<gene>
    <name evidence="5" type="ORF">QN277_022717</name>
</gene>